<keyword evidence="2 4" id="KW-0808">Transferase</keyword>
<dbReference type="SUPFAM" id="SSF53448">
    <property type="entry name" value="Nucleotide-diphospho-sugar transferases"/>
    <property type="match status" value="1"/>
</dbReference>
<sequence>MSIKLSVIVPVYGVEKYIERCAISLFEQTLEDVEYIFVNDKTRDSSIEVLNSVIRRYSNLANKIKVINHDKNLGSAASRATGLKYAQGKYIINCDSDDWVDKELYERMYLLAEKEDADIVCCNFKFIYNNSEKKVNFNNNTSDFLNLHSLNFDLLYSSLCNKIVNRKLYLDNRIYFYQDINMWEDLGIMTRLRYYCNSVAFLQDKLYYNYNKQNQSSIVSVPKESNIQQQIACARQLEKFFLDKSGDYSLVISFLKFMAKSDYLYNNKIRNIDKWCNIFEETHEDIFKYKTLPSNMKWLAWLAANNQILLLKILISIKNRLIEFKR</sequence>
<dbReference type="Gene3D" id="3.90.550.10">
    <property type="entry name" value="Spore Coat Polysaccharide Biosynthesis Protein SpsA, Chain A"/>
    <property type="match status" value="1"/>
</dbReference>
<dbReference type="PANTHER" id="PTHR22916:SF51">
    <property type="entry name" value="GLYCOSYLTRANSFERASE EPSH-RELATED"/>
    <property type="match status" value="1"/>
</dbReference>
<protein>
    <submittedName>
        <fullName evidence="4">Glycosyltransferase</fullName>
    </submittedName>
</protein>
<evidence type="ECO:0000256" key="1">
    <source>
        <dbReference type="ARBA" id="ARBA00022676"/>
    </source>
</evidence>
<evidence type="ECO:0000256" key="2">
    <source>
        <dbReference type="ARBA" id="ARBA00022679"/>
    </source>
</evidence>
<name>A0A6P1KD69_FAUOS</name>
<dbReference type="PANTHER" id="PTHR22916">
    <property type="entry name" value="GLYCOSYLTRANSFERASE"/>
    <property type="match status" value="1"/>
</dbReference>
<dbReference type="AlphaFoldDB" id="A0A6P1KD69"/>
<dbReference type="EMBL" id="CP047226">
    <property type="protein sequence ID" value="QHG09536.1"/>
    <property type="molecule type" value="Genomic_DNA"/>
</dbReference>
<evidence type="ECO:0000259" key="3">
    <source>
        <dbReference type="Pfam" id="PF00535"/>
    </source>
</evidence>
<feature type="domain" description="Glycosyltransferase 2-like" evidence="3">
    <location>
        <begin position="6"/>
        <end position="169"/>
    </location>
</feature>
<dbReference type="GO" id="GO:0016758">
    <property type="term" value="F:hexosyltransferase activity"/>
    <property type="evidence" value="ECO:0007669"/>
    <property type="project" value="UniProtKB-ARBA"/>
</dbReference>
<dbReference type="Pfam" id="PF00535">
    <property type="entry name" value="Glycos_transf_2"/>
    <property type="match status" value="1"/>
</dbReference>
<accession>A0A6P1KD69</accession>
<evidence type="ECO:0000313" key="4">
    <source>
        <dbReference type="EMBL" id="QHG09536.1"/>
    </source>
</evidence>
<organism evidence="4">
    <name type="scientific">Faucicola osloensis</name>
    <name type="common">Moraxella osloensis</name>
    <dbReference type="NCBI Taxonomy" id="34062"/>
    <lineage>
        <taxon>Bacteria</taxon>
        <taxon>Pseudomonadati</taxon>
        <taxon>Pseudomonadota</taxon>
        <taxon>Gammaproteobacteria</taxon>
        <taxon>Moraxellales</taxon>
        <taxon>Moraxellaceae</taxon>
        <taxon>Faucicola</taxon>
    </lineage>
</organism>
<dbReference type="InterPro" id="IPR029044">
    <property type="entry name" value="Nucleotide-diphossugar_trans"/>
</dbReference>
<gene>
    <name evidence="4" type="ORF">GSF12_06290</name>
</gene>
<reference evidence="4" key="1">
    <citation type="journal article" date="2020" name="Microbiol. Resour. Announc.">
        <title>Complete Genome Sequence of Moraxella osloensis Strain YV1, Isolated from an Australian Wastewater Treatment Plant.</title>
        <authorList>
            <person name="Batinovic S."/>
            <person name="Rice D.T.F."/>
            <person name="Seviour R.J."/>
            <person name="Petrovski S."/>
        </authorList>
    </citation>
    <scope>NUCLEOTIDE SEQUENCE</scope>
    <source>
        <strain evidence="4">YV1</strain>
    </source>
</reference>
<dbReference type="InterPro" id="IPR001173">
    <property type="entry name" value="Glyco_trans_2-like"/>
</dbReference>
<dbReference type="CDD" id="cd00761">
    <property type="entry name" value="Glyco_tranf_GTA_type"/>
    <property type="match status" value="1"/>
</dbReference>
<keyword evidence="1" id="KW-0328">Glycosyltransferase</keyword>
<proteinExistence type="predicted"/>